<dbReference type="PANTHER" id="PTHR21310:SF39">
    <property type="entry name" value="AMINOGLYCOSIDE PHOSPHOTRANSFERASE DOMAIN-CONTAINING PROTEIN"/>
    <property type="match status" value="1"/>
</dbReference>
<proteinExistence type="predicted"/>
<dbReference type="Pfam" id="PF01636">
    <property type="entry name" value="APH"/>
    <property type="match status" value="1"/>
</dbReference>
<dbReference type="AlphaFoldDB" id="A0AA38P1M2"/>
<evidence type="ECO:0000259" key="1">
    <source>
        <dbReference type="Pfam" id="PF01636"/>
    </source>
</evidence>
<keyword evidence="3" id="KW-1185">Reference proteome</keyword>
<dbReference type="InterPro" id="IPR051678">
    <property type="entry name" value="AGP_Transferase"/>
</dbReference>
<dbReference type="SUPFAM" id="SSF56112">
    <property type="entry name" value="Protein kinase-like (PK-like)"/>
    <property type="match status" value="1"/>
</dbReference>
<comment type="caution">
    <text evidence="2">The sequence shown here is derived from an EMBL/GenBank/DDBJ whole genome shotgun (WGS) entry which is preliminary data.</text>
</comment>
<evidence type="ECO:0000313" key="2">
    <source>
        <dbReference type="EMBL" id="KAJ3834566.1"/>
    </source>
</evidence>
<reference evidence="2" key="1">
    <citation type="submission" date="2022-08" db="EMBL/GenBank/DDBJ databases">
        <authorList>
            <consortium name="DOE Joint Genome Institute"/>
            <person name="Min B."/>
            <person name="Riley R."/>
            <person name="Sierra-Patev S."/>
            <person name="Naranjo-Ortiz M."/>
            <person name="Looney B."/>
            <person name="Konkel Z."/>
            <person name="Slot J.C."/>
            <person name="Sakamoto Y."/>
            <person name="Steenwyk J.L."/>
            <person name="Rokas A."/>
            <person name="Carro J."/>
            <person name="Camarero S."/>
            <person name="Ferreira P."/>
            <person name="Molpeceres G."/>
            <person name="Ruiz-Duenas F.J."/>
            <person name="Serrano A."/>
            <person name="Henrissat B."/>
            <person name="Drula E."/>
            <person name="Hughes K.W."/>
            <person name="Mata J.L."/>
            <person name="Ishikawa N.K."/>
            <person name="Vargas-Isla R."/>
            <person name="Ushijima S."/>
            <person name="Smith C.A."/>
            <person name="Ahrendt S."/>
            <person name="Andreopoulos W."/>
            <person name="He G."/>
            <person name="Labutti K."/>
            <person name="Lipzen A."/>
            <person name="Ng V."/>
            <person name="Sandor L."/>
            <person name="Barry K."/>
            <person name="Martinez A.T."/>
            <person name="Xiao Y."/>
            <person name="Gibbons J.G."/>
            <person name="Terashima K."/>
            <person name="Hibbett D.S."/>
            <person name="Grigoriev I.V."/>
        </authorList>
    </citation>
    <scope>NUCLEOTIDE SEQUENCE</scope>
    <source>
        <strain evidence="2">TFB9207</strain>
    </source>
</reference>
<dbReference type="InterPro" id="IPR002575">
    <property type="entry name" value="Aminoglycoside_PTrfase"/>
</dbReference>
<name>A0AA38P1M2_9AGAR</name>
<sequence length="295" mass="34293">MKPSQKPKISFEPSDIDDLEDDEILELYQDAPEVHPDYSVKRLSPRTVIKASVDVDVDMSDAPDANASNLVFAETDIPVPRIRRVIRGQEDTYFVVQDYIEGSLLADVWSTYSIWRKLGVAFTLRRYVRQLRQLKASPTTPPGPLSAHEPRSCILPPFFGPSRSERGPFASYADFASFFNKWAREAYDMQRYPINHPIRDTRFDDSEALVLTHQDINPRNIIVGTDNRLWLIDWEWSGYYPPWFEYIGMVKQLKIEEEHNSYHEYWNLMIPFVCGPYFEQEKWCSAVEIGLISSV</sequence>
<dbReference type="GO" id="GO:0016301">
    <property type="term" value="F:kinase activity"/>
    <property type="evidence" value="ECO:0007669"/>
    <property type="project" value="UniProtKB-KW"/>
</dbReference>
<dbReference type="Proteomes" id="UP001163846">
    <property type="component" value="Unassembled WGS sequence"/>
</dbReference>
<dbReference type="PANTHER" id="PTHR21310">
    <property type="entry name" value="AMINOGLYCOSIDE PHOSPHOTRANSFERASE-RELATED-RELATED"/>
    <property type="match status" value="1"/>
</dbReference>
<dbReference type="EMBL" id="MU806514">
    <property type="protein sequence ID" value="KAJ3834566.1"/>
    <property type="molecule type" value="Genomic_DNA"/>
</dbReference>
<dbReference type="Gene3D" id="3.90.1200.10">
    <property type="match status" value="1"/>
</dbReference>
<evidence type="ECO:0000313" key="3">
    <source>
        <dbReference type="Proteomes" id="UP001163846"/>
    </source>
</evidence>
<keyword evidence="2" id="KW-0808">Transferase</keyword>
<accession>A0AA38P1M2</accession>
<protein>
    <submittedName>
        <fullName evidence="2">Kinase-like domain-containing protein</fullName>
    </submittedName>
</protein>
<feature type="domain" description="Aminoglycoside phosphotransferase" evidence="1">
    <location>
        <begin position="70"/>
        <end position="254"/>
    </location>
</feature>
<keyword evidence="2" id="KW-0418">Kinase</keyword>
<dbReference type="InterPro" id="IPR011009">
    <property type="entry name" value="Kinase-like_dom_sf"/>
</dbReference>
<gene>
    <name evidence="2" type="ORF">F5878DRAFT_568357</name>
</gene>
<organism evidence="2 3">
    <name type="scientific">Lentinula raphanica</name>
    <dbReference type="NCBI Taxonomy" id="153919"/>
    <lineage>
        <taxon>Eukaryota</taxon>
        <taxon>Fungi</taxon>
        <taxon>Dikarya</taxon>
        <taxon>Basidiomycota</taxon>
        <taxon>Agaricomycotina</taxon>
        <taxon>Agaricomycetes</taxon>
        <taxon>Agaricomycetidae</taxon>
        <taxon>Agaricales</taxon>
        <taxon>Marasmiineae</taxon>
        <taxon>Omphalotaceae</taxon>
        <taxon>Lentinula</taxon>
    </lineage>
</organism>